<sequence length="73" mass="8517">MTQDIQFQIECLAAELTEMLMSEYGWDIRRALDELYSSTTFAKLNEPEYGLYYQGAVYIFQFLKSEIETGKIA</sequence>
<keyword evidence="2" id="KW-1185">Reference proteome</keyword>
<dbReference type="STRING" id="762982.HMPREF9442_03063"/>
<comment type="caution">
    <text evidence="1">The sequence shown here is derived from an EMBL/GenBank/DDBJ whole genome shotgun (WGS) entry which is preliminary data.</text>
</comment>
<proteinExistence type="predicted"/>
<dbReference type="Proteomes" id="UP000005546">
    <property type="component" value="Unassembled WGS sequence"/>
</dbReference>
<organism evidence="1 2">
    <name type="scientific">Paraprevotella xylaniphila YIT 11841</name>
    <dbReference type="NCBI Taxonomy" id="762982"/>
    <lineage>
        <taxon>Bacteria</taxon>
        <taxon>Pseudomonadati</taxon>
        <taxon>Bacteroidota</taxon>
        <taxon>Bacteroidia</taxon>
        <taxon>Bacteroidales</taxon>
        <taxon>Prevotellaceae</taxon>
        <taxon>Paraprevotella</taxon>
    </lineage>
</organism>
<protein>
    <submittedName>
        <fullName evidence="1">Uncharacterized protein</fullName>
    </submittedName>
</protein>
<dbReference type="eggNOG" id="ENOG5033E0V">
    <property type="taxonomic scope" value="Bacteria"/>
</dbReference>
<dbReference type="AlphaFoldDB" id="F3QXX3"/>
<evidence type="ECO:0000313" key="2">
    <source>
        <dbReference type="Proteomes" id="UP000005546"/>
    </source>
</evidence>
<evidence type="ECO:0000313" key="1">
    <source>
        <dbReference type="EMBL" id="EGG51007.1"/>
    </source>
</evidence>
<dbReference type="OrthoDB" id="9802756at2"/>
<accession>F3QXX3</accession>
<name>F3QXX3_9BACT</name>
<reference evidence="1 2" key="1">
    <citation type="submission" date="2011-02" db="EMBL/GenBank/DDBJ databases">
        <authorList>
            <person name="Weinstock G."/>
            <person name="Sodergren E."/>
            <person name="Clifton S."/>
            <person name="Fulton L."/>
            <person name="Fulton B."/>
            <person name="Courtney L."/>
            <person name="Fronick C."/>
            <person name="Harrison M."/>
            <person name="Strong C."/>
            <person name="Farmer C."/>
            <person name="Delahaunty K."/>
            <person name="Markovic C."/>
            <person name="Hall O."/>
            <person name="Minx P."/>
            <person name="Tomlinson C."/>
            <person name="Mitreva M."/>
            <person name="Hou S."/>
            <person name="Chen J."/>
            <person name="Wollam A."/>
            <person name="Pepin K.H."/>
            <person name="Johnson M."/>
            <person name="Bhonagiri V."/>
            <person name="Zhang X."/>
            <person name="Suruliraj S."/>
            <person name="Warren W."/>
            <person name="Chinwalla A."/>
            <person name="Mardis E.R."/>
            <person name="Wilson R.K."/>
        </authorList>
    </citation>
    <scope>NUCLEOTIDE SEQUENCE [LARGE SCALE GENOMIC DNA]</scope>
    <source>
        <strain evidence="1 2">YIT 11841</strain>
    </source>
</reference>
<dbReference type="EMBL" id="AFBR01000090">
    <property type="protein sequence ID" value="EGG51007.1"/>
    <property type="molecule type" value="Genomic_DNA"/>
</dbReference>
<gene>
    <name evidence="1" type="ORF">HMPREF9442_03063</name>
</gene>
<dbReference type="RefSeq" id="WP_008629583.1">
    <property type="nucleotide sequence ID" value="NZ_GL883885.1"/>
</dbReference>
<dbReference type="HOGENOM" id="CLU_190466_1_0_10"/>